<dbReference type="SUPFAM" id="SSF109998">
    <property type="entry name" value="Triger factor/SurA peptide-binding domain-like"/>
    <property type="match status" value="1"/>
</dbReference>
<dbReference type="EMBL" id="JJRY01000036">
    <property type="protein sequence ID" value="KEF36092.1"/>
    <property type="molecule type" value="Genomic_DNA"/>
</dbReference>
<gene>
    <name evidence="3" type="ORF">M670_04753</name>
</gene>
<accession>A0A072NFW6</accession>
<dbReference type="InterPro" id="IPR027304">
    <property type="entry name" value="Trigger_fact/SurA_dom_sf"/>
</dbReference>
<keyword evidence="2" id="KW-0732">Signal</keyword>
<feature type="compositionally biased region" description="Polar residues" evidence="1">
    <location>
        <begin position="33"/>
        <end position="51"/>
    </location>
</feature>
<dbReference type="AlphaFoldDB" id="A0A072NFW6"/>
<dbReference type="PROSITE" id="PS51257">
    <property type="entry name" value="PROKAR_LIPOPROTEIN"/>
    <property type="match status" value="1"/>
</dbReference>
<evidence type="ECO:0000313" key="4">
    <source>
        <dbReference type="Proteomes" id="UP000027936"/>
    </source>
</evidence>
<dbReference type="PATRIC" id="fig|1348973.3.peg.4625"/>
<sequence length="221" mass="25414">MKVKKMMEKLKYIVLAFTILLLFTGCNSNNKDIENGTATKQSQTQENSTNGEMVKQKTEQVYASVEGKKISQEEMDYECFRVKVQNTLANTAEQNSCPSEKTLISQIVELKAVDYLAKESSVSATREEVQQRLDKFKNEVASNAVFQDMIASFGAEKFWKFEEQRYYTIINAEKVKEKLFEEQKQKQSYLDDRALKLSAQQSFDDLIVEAVGQVDTTIFYH</sequence>
<feature type="chain" id="PRO_5038662500" evidence="2">
    <location>
        <begin position="29"/>
        <end position="221"/>
    </location>
</feature>
<reference evidence="3 4" key="1">
    <citation type="submission" date="2014-04" db="EMBL/GenBank/DDBJ databases">
        <title>Draft genome sequence of Bacillus azotoformans MEV2011, a (co-) denitrifying strain unable to grow in the presence of oxygen.</title>
        <authorList>
            <person name="Nielsen M."/>
            <person name="Schreiber L."/>
            <person name="Finster K."/>
            <person name="Schramm A."/>
        </authorList>
    </citation>
    <scope>NUCLEOTIDE SEQUENCE [LARGE SCALE GENOMIC DNA]</scope>
    <source>
        <strain evidence="3 4">MEV2011</strain>
    </source>
</reference>
<dbReference type="RefSeq" id="WP_051678376.1">
    <property type="nucleotide sequence ID" value="NZ_JJRY01000036.1"/>
</dbReference>
<proteinExistence type="predicted"/>
<dbReference type="Proteomes" id="UP000027936">
    <property type="component" value="Unassembled WGS sequence"/>
</dbReference>
<dbReference type="OrthoDB" id="2951974at2"/>
<name>A0A072NFW6_SCHAZ</name>
<organism evidence="3 4">
    <name type="scientific">Schinkia azotoformans MEV2011</name>
    <dbReference type="NCBI Taxonomy" id="1348973"/>
    <lineage>
        <taxon>Bacteria</taxon>
        <taxon>Bacillati</taxon>
        <taxon>Bacillota</taxon>
        <taxon>Bacilli</taxon>
        <taxon>Bacillales</taxon>
        <taxon>Bacillaceae</taxon>
        <taxon>Calidifontibacillus/Schinkia group</taxon>
        <taxon>Schinkia</taxon>
    </lineage>
</organism>
<protein>
    <submittedName>
        <fullName evidence="3">Uncharacterized protein</fullName>
    </submittedName>
</protein>
<evidence type="ECO:0000256" key="1">
    <source>
        <dbReference type="SAM" id="MobiDB-lite"/>
    </source>
</evidence>
<comment type="caution">
    <text evidence="3">The sequence shown here is derived from an EMBL/GenBank/DDBJ whole genome shotgun (WGS) entry which is preliminary data.</text>
</comment>
<feature type="region of interest" description="Disordered" evidence="1">
    <location>
        <begin position="33"/>
        <end position="55"/>
    </location>
</feature>
<feature type="signal peptide" evidence="2">
    <location>
        <begin position="1"/>
        <end position="28"/>
    </location>
</feature>
<evidence type="ECO:0000256" key="2">
    <source>
        <dbReference type="SAM" id="SignalP"/>
    </source>
</evidence>
<evidence type="ECO:0000313" key="3">
    <source>
        <dbReference type="EMBL" id="KEF36092.1"/>
    </source>
</evidence>